<proteinExistence type="predicted"/>
<dbReference type="Proteomes" id="UP001497680">
    <property type="component" value="Unassembled WGS sequence"/>
</dbReference>
<evidence type="ECO:0000313" key="1">
    <source>
        <dbReference type="EMBL" id="KAI6088053.1"/>
    </source>
</evidence>
<gene>
    <name evidence="1" type="ORF">F4821DRAFT_234448</name>
</gene>
<comment type="caution">
    <text evidence="1">The sequence shown here is derived from an EMBL/GenBank/DDBJ whole genome shotgun (WGS) entry which is preliminary data.</text>
</comment>
<protein>
    <submittedName>
        <fullName evidence="1">Uncharacterized protein</fullName>
    </submittedName>
</protein>
<reference evidence="1 2" key="1">
    <citation type="journal article" date="2022" name="New Phytol.">
        <title>Ecological generalism drives hyperdiversity of secondary metabolite gene clusters in xylarialean endophytes.</title>
        <authorList>
            <person name="Franco M.E.E."/>
            <person name="Wisecaver J.H."/>
            <person name="Arnold A.E."/>
            <person name="Ju Y.M."/>
            <person name="Slot J.C."/>
            <person name="Ahrendt S."/>
            <person name="Moore L.P."/>
            <person name="Eastman K.E."/>
            <person name="Scott K."/>
            <person name="Konkel Z."/>
            <person name="Mondo S.J."/>
            <person name="Kuo A."/>
            <person name="Hayes R.D."/>
            <person name="Haridas S."/>
            <person name="Andreopoulos B."/>
            <person name="Riley R."/>
            <person name="LaButti K."/>
            <person name="Pangilinan J."/>
            <person name="Lipzen A."/>
            <person name="Amirebrahimi M."/>
            <person name="Yan J."/>
            <person name="Adam C."/>
            <person name="Keymanesh K."/>
            <person name="Ng V."/>
            <person name="Louie K."/>
            <person name="Northen T."/>
            <person name="Drula E."/>
            <person name="Henrissat B."/>
            <person name="Hsieh H.M."/>
            <person name="Youens-Clark K."/>
            <person name="Lutzoni F."/>
            <person name="Miadlikowska J."/>
            <person name="Eastwood D.C."/>
            <person name="Hamelin R.C."/>
            <person name="Grigoriev I.V."/>
            <person name="U'Ren J.M."/>
        </authorList>
    </citation>
    <scope>NUCLEOTIDE SEQUENCE [LARGE SCALE GENOMIC DNA]</scope>
    <source>
        <strain evidence="1 2">ER1909</strain>
    </source>
</reference>
<evidence type="ECO:0000313" key="2">
    <source>
        <dbReference type="Proteomes" id="UP001497680"/>
    </source>
</evidence>
<dbReference type="EMBL" id="MU394303">
    <property type="protein sequence ID" value="KAI6088053.1"/>
    <property type="molecule type" value="Genomic_DNA"/>
</dbReference>
<keyword evidence="2" id="KW-1185">Reference proteome</keyword>
<name>A0ACC0D5X3_9PEZI</name>
<sequence length="94" mass="11134">MPRLSTRRKSGDFRKSGSRPSENWWCNQAQVVDALRSRVMQTYVGNERIDSALQCAPGEKFVRFPNVQAWHGRMTERPEWKRWRTGYSHTGKRH</sequence>
<organism evidence="1 2">
    <name type="scientific">Hypoxylon rubiginosum</name>
    <dbReference type="NCBI Taxonomy" id="110542"/>
    <lineage>
        <taxon>Eukaryota</taxon>
        <taxon>Fungi</taxon>
        <taxon>Dikarya</taxon>
        <taxon>Ascomycota</taxon>
        <taxon>Pezizomycotina</taxon>
        <taxon>Sordariomycetes</taxon>
        <taxon>Xylariomycetidae</taxon>
        <taxon>Xylariales</taxon>
        <taxon>Hypoxylaceae</taxon>
        <taxon>Hypoxylon</taxon>
    </lineage>
</organism>
<accession>A0ACC0D5X3</accession>